<sequence>MEKTRQLEFFMNIEDEEFFCKTLRDKLPNIYFFDAKASVIIEFSSADRFEIQEGYIAGSIHSH</sequence>
<dbReference type="RefSeq" id="WP_131607108.1">
    <property type="nucleotide sequence ID" value="NZ_SJSM01000001.1"/>
</dbReference>
<organism evidence="1 2">
    <name type="scientific">Pedobacter hiemivivus</name>
    <dbReference type="NCBI Taxonomy" id="2530454"/>
    <lineage>
        <taxon>Bacteria</taxon>
        <taxon>Pseudomonadati</taxon>
        <taxon>Bacteroidota</taxon>
        <taxon>Sphingobacteriia</taxon>
        <taxon>Sphingobacteriales</taxon>
        <taxon>Sphingobacteriaceae</taxon>
        <taxon>Pedobacter</taxon>
    </lineage>
</organism>
<evidence type="ECO:0000313" key="2">
    <source>
        <dbReference type="Proteomes" id="UP000291117"/>
    </source>
</evidence>
<gene>
    <name evidence="1" type="ORF">EZ444_03105</name>
</gene>
<dbReference type="EMBL" id="SJSM01000001">
    <property type="protein sequence ID" value="TCC99673.1"/>
    <property type="molecule type" value="Genomic_DNA"/>
</dbReference>
<dbReference type="Proteomes" id="UP000291117">
    <property type="component" value="Unassembled WGS sequence"/>
</dbReference>
<proteinExistence type="predicted"/>
<name>A0A4R0NK27_9SPHI</name>
<comment type="caution">
    <text evidence="1">The sequence shown here is derived from an EMBL/GenBank/DDBJ whole genome shotgun (WGS) entry which is preliminary data.</text>
</comment>
<protein>
    <submittedName>
        <fullName evidence="1">Uncharacterized protein</fullName>
    </submittedName>
</protein>
<keyword evidence="2" id="KW-1185">Reference proteome</keyword>
<evidence type="ECO:0000313" key="1">
    <source>
        <dbReference type="EMBL" id="TCC99673.1"/>
    </source>
</evidence>
<dbReference type="OrthoDB" id="1095915at2"/>
<accession>A0A4R0NK27</accession>
<reference evidence="1 2" key="1">
    <citation type="submission" date="2019-02" db="EMBL/GenBank/DDBJ databases">
        <title>Pedobacter sp. RP-3-8 sp. nov., isolated from Arctic soil.</title>
        <authorList>
            <person name="Dahal R.H."/>
        </authorList>
    </citation>
    <scope>NUCLEOTIDE SEQUENCE [LARGE SCALE GENOMIC DNA]</scope>
    <source>
        <strain evidence="1 2">RP-3-8</strain>
    </source>
</reference>
<dbReference type="AlphaFoldDB" id="A0A4R0NK27"/>